<protein>
    <submittedName>
        <fullName evidence="1">Uncharacterized protein</fullName>
    </submittedName>
</protein>
<dbReference type="Proteomes" id="UP000634780">
    <property type="component" value="Unassembled WGS sequence"/>
</dbReference>
<reference evidence="1 2" key="1">
    <citation type="submission" date="2020-12" db="EMBL/GenBank/DDBJ databases">
        <title>Streptomyces typhae sp. nov., a novel endophytic actinomycete isolated from the root of cattail pollen (Typha angustifolia L.).</title>
        <authorList>
            <person name="Peng C."/>
            <person name="Liu C."/>
        </authorList>
    </citation>
    <scope>NUCLEOTIDE SEQUENCE [LARGE SCALE GENOMIC DNA]</scope>
    <source>
        <strain evidence="1 2">JCM 4753</strain>
    </source>
</reference>
<sequence length="171" mass="18421">MDETQVISAEAPVTQDEQEQARGVLRALTRVEGAAEDRRASAGVLAMVGPLVEVCFAMAVRSGHTGLAVAGVPVSRADIITALGLLSQLRDTESAIPDLVLGQKVRYHGSLTTRHGEYWVGGFRFDGSWEQEGSARVVRYELRSIGSPLGAPVLTHVRRRSLTPLAEYLAL</sequence>
<organism evidence="1 2">
    <name type="scientific">Streptomyces flavofungini</name>
    <dbReference type="NCBI Taxonomy" id="68200"/>
    <lineage>
        <taxon>Bacteria</taxon>
        <taxon>Bacillati</taxon>
        <taxon>Actinomycetota</taxon>
        <taxon>Actinomycetes</taxon>
        <taxon>Kitasatosporales</taxon>
        <taxon>Streptomycetaceae</taxon>
        <taxon>Streptomyces</taxon>
    </lineage>
</organism>
<dbReference type="EMBL" id="JAEKOZ010000036">
    <property type="protein sequence ID" value="MBJ3812300.1"/>
    <property type="molecule type" value="Genomic_DNA"/>
</dbReference>
<evidence type="ECO:0000313" key="2">
    <source>
        <dbReference type="Proteomes" id="UP000634780"/>
    </source>
</evidence>
<accession>A0ABS0XGJ1</accession>
<keyword evidence="2" id="KW-1185">Reference proteome</keyword>
<gene>
    <name evidence="1" type="ORF">JGB26_35335</name>
</gene>
<name>A0ABS0XGJ1_9ACTN</name>
<proteinExistence type="predicted"/>
<evidence type="ECO:0000313" key="1">
    <source>
        <dbReference type="EMBL" id="MBJ3812300.1"/>
    </source>
</evidence>
<comment type="caution">
    <text evidence="1">The sequence shown here is derived from an EMBL/GenBank/DDBJ whole genome shotgun (WGS) entry which is preliminary data.</text>
</comment>
<dbReference type="RefSeq" id="WP_190120372.1">
    <property type="nucleotide sequence ID" value="NZ_BMVR01000023.1"/>
</dbReference>